<accession>A0ABT3DCP7</accession>
<dbReference type="InterPro" id="IPR016977">
    <property type="entry name" value="ComGF"/>
</dbReference>
<dbReference type="RefSeq" id="WP_264141739.1">
    <property type="nucleotide sequence ID" value="NZ_JAOYEY010000024.1"/>
</dbReference>
<dbReference type="Proteomes" id="UP001526147">
    <property type="component" value="Unassembled WGS sequence"/>
</dbReference>
<sequence>MWLITSHGRRTCLIKRPVWNGKTTIKKQSQFACLFHNERGYTILNLLLTFFIYIFIISTVTIVFHFLVSQSQHPKDLKPFEWELFVIQLHKEIKESSDVVVNETNITFKNKHGQQININKYKNLIRRQVGGLGHEIMLLKVKTATFRQNESGFELAVVSEAGKRYTHNFRSYKELVEI</sequence>
<keyword evidence="3" id="KW-1185">Reference proteome</keyword>
<dbReference type="EMBL" id="JAOYEY010000024">
    <property type="protein sequence ID" value="MCV9884825.1"/>
    <property type="molecule type" value="Genomic_DNA"/>
</dbReference>
<keyword evidence="1" id="KW-0812">Transmembrane</keyword>
<proteinExistence type="predicted"/>
<evidence type="ECO:0000313" key="3">
    <source>
        <dbReference type="Proteomes" id="UP001526147"/>
    </source>
</evidence>
<keyword evidence="1" id="KW-1133">Transmembrane helix</keyword>
<reference evidence="2 3" key="1">
    <citation type="submission" date="2022-10" db="EMBL/GenBank/DDBJ databases">
        <title>Draft genome assembly of moderately radiation resistant bacterium Metabacillus halosaccharovorans.</title>
        <authorList>
            <person name="Pal S."/>
            <person name="Gopinathan A."/>
        </authorList>
    </citation>
    <scope>NUCLEOTIDE SEQUENCE [LARGE SCALE GENOMIC DNA]</scope>
    <source>
        <strain evidence="2 3">VITHBRA001</strain>
    </source>
</reference>
<comment type="caution">
    <text evidence="2">The sequence shown here is derived from an EMBL/GenBank/DDBJ whole genome shotgun (WGS) entry which is preliminary data.</text>
</comment>
<gene>
    <name evidence="2" type="primary">comGF</name>
    <name evidence="2" type="ORF">OIH86_04100</name>
</gene>
<name>A0ABT3DCP7_9BACI</name>
<dbReference type="Pfam" id="PF15980">
    <property type="entry name" value="ComGF"/>
    <property type="match status" value="1"/>
</dbReference>
<protein>
    <submittedName>
        <fullName evidence="2">Competence type IV pilus minor pilin ComGF</fullName>
    </submittedName>
</protein>
<organism evidence="2 3">
    <name type="scientific">Metabacillus halosaccharovorans</name>
    <dbReference type="NCBI Taxonomy" id="930124"/>
    <lineage>
        <taxon>Bacteria</taxon>
        <taxon>Bacillati</taxon>
        <taxon>Bacillota</taxon>
        <taxon>Bacilli</taxon>
        <taxon>Bacillales</taxon>
        <taxon>Bacillaceae</taxon>
        <taxon>Metabacillus</taxon>
    </lineage>
</organism>
<evidence type="ECO:0000256" key="1">
    <source>
        <dbReference type="SAM" id="Phobius"/>
    </source>
</evidence>
<evidence type="ECO:0000313" key="2">
    <source>
        <dbReference type="EMBL" id="MCV9884825.1"/>
    </source>
</evidence>
<dbReference type="NCBIfam" id="NF041002">
    <property type="entry name" value="pilin_ComGF"/>
    <property type="match status" value="1"/>
</dbReference>
<feature type="transmembrane region" description="Helical" evidence="1">
    <location>
        <begin position="43"/>
        <end position="68"/>
    </location>
</feature>
<keyword evidence="1" id="KW-0472">Membrane</keyword>